<dbReference type="AlphaFoldDB" id="V5F020"/>
<dbReference type="eggNOG" id="COG2165">
    <property type="taxonomic scope" value="Bacteria"/>
</dbReference>
<proteinExistence type="predicted"/>
<reference evidence="2 3" key="2">
    <citation type="submission" date="2013-11" db="EMBL/GenBank/DDBJ databases">
        <title>Whole genome shotgun sequence of Vibrio halioticoli NBRC 102217.</title>
        <authorList>
            <person name="Isaki S."/>
            <person name="Kimura A."/>
            <person name="Ohji S."/>
            <person name="Hosoyama A."/>
            <person name="Fujita N."/>
            <person name="Hashimoto M."/>
            <person name="Hosoyama Y."/>
            <person name="Yamazoe A."/>
        </authorList>
    </citation>
    <scope>NUCLEOTIDE SEQUENCE [LARGE SCALE GENOMIC DNA]</scope>
    <source>
        <strain evidence="2 3">NBRC 102217</strain>
    </source>
</reference>
<keyword evidence="1" id="KW-0472">Membrane</keyword>
<dbReference type="InterPro" id="IPR045584">
    <property type="entry name" value="Pilin-like"/>
</dbReference>
<sequence>MRNQPWPKQQQRKQQQGFTLIELIVALVIVATLAVVAAPRFLNFSNNAFEASIKGVEAALASSLSFADAKIAIDNADTSIDYQGQTISLTGGMPAASAGTLRALLNIEVPPSWTRNWQTVPCSEPEFCILGNMFPGKNGYVAVPDYPLTQNGGQDRASYIWPRGYVLKSNGCYAFYINEATKGVYYSGSIVEGC</sequence>
<dbReference type="Gene3D" id="3.30.700.10">
    <property type="entry name" value="Glycoprotein, Type 4 Pilin"/>
    <property type="match status" value="1"/>
</dbReference>
<evidence type="ECO:0000313" key="3">
    <source>
        <dbReference type="Proteomes" id="UP000017800"/>
    </source>
</evidence>
<dbReference type="Pfam" id="PF07963">
    <property type="entry name" value="N_methyl"/>
    <property type="match status" value="1"/>
</dbReference>
<reference evidence="2 3" key="1">
    <citation type="submission" date="2013-10" db="EMBL/GenBank/DDBJ databases">
        <authorList>
            <person name="Ichikawa N."/>
            <person name="Kimura A."/>
            <person name="Ohji S."/>
            <person name="Hosoyama A."/>
            <person name="Fujita N."/>
        </authorList>
    </citation>
    <scope>NUCLEOTIDE SEQUENCE [LARGE SCALE GENOMIC DNA]</scope>
    <source>
        <strain evidence="2 3">NBRC 102217</strain>
    </source>
</reference>
<organism evidence="2 3">
    <name type="scientific">Vibrio halioticoli NBRC 102217</name>
    <dbReference type="NCBI Taxonomy" id="1219072"/>
    <lineage>
        <taxon>Bacteria</taxon>
        <taxon>Pseudomonadati</taxon>
        <taxon>Pseudomonadota</taxon>
        <taxon>Gammaproteobacteria</taxon>
        <taxon>Vibrionales</taxon>
        <taxon>Vibrionaceae</taxon>
        <taxon>Vibrio</taxon>
    </lineage>
</organism>
<comment type="caution">
    <text evidence="2">The sequence shown here is derived from an EMBL/GenBank/DDBJ whole genome shotgun (WGS) entry which is preliminary data.</text>
</comment>
<evidence type="ECO:0000313" key="2">
    <source>
        <dbReference type="EMBL" id="GAD88434.1"/>
    </source>
</evidence>
<keyword evidence="1" id="KW-1133">Transmembrane helix</keyword>
<protein>
    <recommendedName>
        <fullName evidence="4">Prepilin-type N-terminal cleavage/methylation domain-containing protein</fullName>
    </recommendedName>
</protein>
<dbReference type="InterPro" id="IPR012902">
    <property type="entry name" value="N_methyl_site"/>
</dbReference>
<name>V5F020_9VIBR</name>
<feature type="transmembrane region" description="Helical" evidence="1">
    <location>
        <begin position="20"/>
        <end position="42"/>
    </location>
</feature>
<evidence type="ECO:0008006" key="4">
    <source>
        <dbReference type="Google" id="ProtNLM"/>
    </source>
</evidence>
<dbReference type="PROSITE" id="PS00409">
    <property type="entry name" value="PROKAR_NTER_METHYL"/>
    <property type="match status" value="1"/>
</dbReference>
<dbReference type="SUPFAM" id="SSF54523">
    <property type="entry name" value="Pili subunits"/>
    <property type="match status" value="1"/>
</dbReference>
<keyword evidence="1" id="KW-0812">Transmembrane</keyword>
<gene>
    <name evidence="2" type="ORF">VHA01S_005_00360</name>
</gene>
<accession>V5F020</accession>
<dbReference type="NCBIfam" id="TIGR02532">
    <property type="entry name" value="IV_pilin_GFxxxE"/>
    <property type="match status" value="1"/>
</dbReference>
<dbReference type="Proteomes" id="UP000017800">
    <property type="component" value="Unassembled WGS sequence"/>
</dbReference>
<evidence type="ECO:0000256" key="1">
    <source>
        <dbReference type="SAM" id="Phobius"/>
    </source>
</evidence>
<dbReference type="RefSeq" id="WP_023402820.1">
    <property type="nucleotide sequence ID" value="NZ_BAUJ01000005.1"/>
</dbReference>
<keyword evidence="3" id="KW-1185">Reference proteome</keyword>
<dbReference type="OrthoDB" id="6227380at2"/>
<dbReference type="EMBL" id="BAUJ01000005">
    <property type="protein sequence ID" value="GAD88434.1"/>
    <property type="molecule type" value="Genomic_DNA"/>
</dbReference>